<keyword evidence="2" id="KW-1185">Reference proteome</keyword>
<proteinExistence type="predicted"/>
<name>A0A162PJL6_PHYB8</name>
<evidence type="ECO:0000313" key="1">
    <source>
        <dbReference type="EMBL" id="OAD73487.1"/>
    </source>
</evidence>
<dbReference type="VEuPathDB" id="FungiDB:PHYBLDRAFT_145878"/>
<dbReference type="InParanoid" id="A0A162PJL6"/>
<protein>
    <submittedName>
        <fullName evidence="1">Uncharacterized protein</fullName>
    </submittedName>
</protein>
<accession>A0A162PJL6</accession>
<gene>
    <name evidence="1" type="ORF">PHYBLDRAFT_145878</name>
</gene>
<reference evidence="2" key="1">
    <citation type="submission" date="2015-06" db="EMBL/GenBank/DDBJ databases">
        <title>Expansion of signal transduction pathways in fungi by whole-genome duplication.</title>
        <authorList>
            <consortium name="DOE Joint Genome Institute"/>
            <person name="Corrochano L.M."/>
            <person name="Kuo A."/>
            <person name="Marcet-Houben M."/>
            <person name="Polaino S."/>
            <person name="Salamov A."/>
            <person name="Villalobos J.M."/>
            <person name="Alvarez M.I."/>
            <person name="Avalos J."/>
            <person name="Benito E.P."/>
            <person name="Benoit I."/>
            <person name="Burger G."/>
            <person name="Camino L.P."/>
            <person name="Canovas D."/>
            <person name="Cerda-Olmedo E."/>
            <person name="Cheng J.-F."/>
            <person name="Dominguez A."/>
            <person name="Elias M."/>
            <person name="Eslava A.P."/>
            <person name="Glaser F."/>
            <person name="Grimwood J."/>
            <person name="Gutierrez G."/>
            <person name="Heitman J."/>
            <person name="Henrissat B."/>
            <person name="Iturriaga E.A."/>
            <person name="Lang B.F."/>
            <person name="Lavin J.L."/>
            <person name="Lee S."/>
            <person name="Li W."/>
            <person name="Lindquist E."/>
            <person name="Lopez-Garcia S."/>
            <person name="Luque E.M."/>
            <person name="Marcos A.T."/>
            <person name="Martin J."/>
            <person name="McCluskey K."/>
            <person name="Medina H.R."/>
            <person name="Miralles-Duran A."/>
            <person name="Miyazaki A."/>
            <person name="Munoz-Torres E."/>
            <person name="Oguiza J.A."/>
            <person name="Ohm R."/>
            <person name="Olmedo M."/>
            <person name="Orejas M."/>
            <person name="Ortiz-Castellanos L."/>
            <person name="Pisabarro A.G."/>
            <person name="Rodriguez-Romero J."/>
            <person name="Ruiz-Herrera J."/>
            <person name="Ruiz-Vazquez R."/>
            <person name="Sanz C."/>
            <person name="Schackwitz W."/>
            <person name="Schmutz J."/>
            <person name="Shahriari M."/>
            <person name="Shelest E."/>
            <person name="Silva-Franco F."/>
            <person name="Soanes D."/>
            <person name="Syed K."/>
            <person name="Tagua V.G."/>
            <person name="Talbot N.J."/>
            <person name="Thon M."/>
            <person name="De vries R.P."/>
            <person name="Wiebenga A."/>
            <person name="Yadav J.S."/>
            <person name="Braun E.L."/>
            <person name="Baker S."/>
            <person name="Garre V."/>
            <person name="Horwitz B."/>
            <person name="Torres-Martinez S."/>
            <person name="Idnurm A."/>
            <person name="Herrera-Estrella A."/>
            <person name="Gabaldon T."/>
            <person name="Grigoriev I.V."/>
        </authorList>
    </citation>
    <scope>NUCLEOTIDE SEQUENCE [LARGE SCALE GENOMIC DNA]</scope>
    <source>
        <strain evidence="2">NRRL 1555(-)</strain>
    </source>
</reference>
<organism evidence="1 2">
    <name type="scientific">Phycomyces blakesleeanus (strain ATCC 8743b / DSM 1359 / FGSC 10004 / NBRC 33097 / NRRL 1555)</name>
    <dbReference type="NCBI Taxonomy" id="763407"/>
    <lineage>
        <taxon>Eukaryota</taxon>
        <taxon>Fungi</taxon>
        <taxon>Fungi incertae sedis</taxon>
        <taxon>Mucoromycota</taxon>
        <taxon>Mucoromycotina</taxon>
        <taxon>Mucoromycetes</taxon>
        <taxon>Mucorales</taxon>
        <taxon>Phycomycetaceae</taxon>
        <taxon>Phycomyces</taxon>
    </lineage>
</organism>
<dbReference type="EMBL" id="KV440981">
    <property type="protein sequence ID" value="OAD73487.1"/>
    <property type="molecule type" value="Genomic_DNA"/>
</dbReference>
<dbReference type="AlphaFoldDB" id="A0A162PJL6"/>
<sequence>MLEDRLNKARSIVVCQADRNASIKEKYSQTYGNLRKVSDERSGQIPEHYIETGLLEMILKSTKDKITKKEAEYKSLFSEFKNILRQIRANEIEEQNFRDSLGE</sequence>
<dbReference type="RefSeq" id="XP_018291527.1">
    <property type="nucleotide sequence ID" value="XM_018431551.1"/>
</dbReference>
<dbReference type="Proteomes" id="UP000077315">
    <property type="component" value="Unassembled WGS sequence"/>
</dbReference>
<evidence type="ECO:0000313" key="2">
    <source>
        <dbReference type="Proteomes" id="UP000077315"/>
    </source>
</evidence>
<dbReference type="GeneID" id="28992457"/>